<organism evidence="2 3">
    <name type="scientific">Pterulicium gracile</name>
    <dbReference type="NCBI Taxonomy" id="1884261"/>
    <lineage>
        <taxon>Eukaryota</taxon>
        <taxon>Fungi</taxon>
        <taxon>Dikarya</taxon>
        <taxon>Basidiomycota</taxon>
        <taxon>Agaricomycotina</taxon>
        <taxon>Agaricomycetes</taxon>
        <taxon>Agaricomycetidae</taxon>
        <taxon>Agaricales</taxon>
        <taxon>Pleurotineae</taxon>
        <taxon>Pterulaceae</taxon>
        <taxon>Pterulicium</taxon>
    </lineage>
</organism>
<dbReference type="InterPro" id="IPR017946">
    <property type="entry name" value="PLC-like_Pdiesterase_TIM-brl"/>
</dbReference>
<proteinExistence type="predicted"/>
<accession>A0A5C3R434</accession>
<evidence type="ECO:0000259" key="1">
    <source>
        <dbReference type="SMART" id="SM00148"/>
    </source>
</evidence>
<dbReference type="Gene3D" id="3.20.20.190">
    <property type="entry name" value="Phosphatidylinositol (PI) phosphodiesterase"/>
    <property type="match status" value="1"/>
</dbReference>
<sequence length="460" mass="50416">MRVTFANASSYVVVVEHSGPLSLLQVPPQTTLLDLKLPSLRTVLKLRSLEHGKLASTSAIELTRPRLLSCKPWSSLSLPVESKIRVYTIRVSRKRRKVLILDRRDTASFLSEIPDTTHLSSVLLPGTHQTISFYGWPVSQCQVTTTPLLTQLLSGIRVIDVRLAMNDKSSTLIAQHGILPQKTPFSSILSSIHTFLTSPSSQRETIIMSIKQEDYAQTSQADFSAAVLREMSAAPGGLGMWYLDNKLPYLGEVRGKCVLFSRFGVSKGWENGFEGMGIHPTMWPDSNKSGFSWNCKDTLVVTNDWYNIGNFFSIPEKASLAAQNLVVINDPPMPVLPISFFSASTFPLALPSLVARGSGWPSIGMGVEGVNSKLGGWLIEVIAGDCQPLIEQDEEDMSLEKLGRGKQSISVLATEIPIPPPEAQMKGWALLDYYASPEAGDLVPLLIEANFSSRTGVAWS</sequence>
<dbReference type="Proteomes" id="UP000305067">
    <property type="component" value="Unassembled WGS sequence"/>
</dbReference>
<dbReference type="OrthoDB" id="1046782at2759"/>
<dbReference type="GO" id="GO:0008081">
    <property type="term" value="F:phosphoric diester hydrolase activity"/>
    <property type="evidence" value="ECO:0007669"/>
    <property type="project" value="InterPro"/>
</dbReference>
<evidence type="ECO:0000313" key="3">
    <source>
        <dbReference type="Proteomes" id="UP000305067"/>
    </source>
</evidence>
<reference evidence="2 3" key="1">
    <citation type="journal article" date="2019" name="Nat. Ecol. Evol.">
        <title>Megaphylogeny resolves global patterns of mushroom evolution.</title>
        <authorList>
            <person name="Varga T."/>
            <person name="Krizsan K."/>
            <person name="Foldi C."/>
            <person name="Dima B."/>
            <person name="Sanchez-Garcia M."/>
            <person name="Sanchez-Ramirez S."/>
            <person name="Szollosi G.J."/>
            <person name="Szarkandi J.G."/>
            <person name="Papp V."/>
            <person name="Albert L."/>
            <person name="Andreopoulos W."/>
            <person name="Angelini C."/>
            <person name="Antonin V."/>
            <person name="Barry K.W."/>
            <person name="Bougher N.L."/>
            <person name="Buchanan P."/>
            <person name="Buyck B."/>
            <person name="Bense V."/>
            <person name="Catcheside P."/>
            <person name="Chovatia M."/>
            <person name="Cooper J."/>
            <person name="Damon W."/>
            <person name="Desjardin D."/>
            <person name="Finy P."/>
            <person name="Geml J."/>
            <person name="Haridas S."/>
            <person name="Hughes K."/>
            <person name="Justo A."/>
            <person name="Karasinski D."/>
            <person name="Kautmanova I."/>
            <person name="Kiss B."/>
            <person name="Kocsube S."/>
            <person name="Kotiranta H."/>
            <person name="LaButti K.M."/>
            <person name="Lechner B.E."/>
            <person name="Liimatainen K."/>
            <person name="Lipzen A."/>
            <person name="Lukacs Z."/>
            <person name="Mihaltcheva S."/>
            <person name="Morgado L.N."/>
            <person name="Niskanen T."/>
            <person name="Noordeloos M.E."/>
            <person name="Ohm R.A."/>
            <person name="Ortiz-Santana B."/>
            <person name="Ovrebo C."/>
            <person name="Racz N."/>
            <person name="Riley R."/>
            <person name="Savchenko A."/>
            <person name="Shiryaev A."/>
            <person name="Soop K."/>
            <person name="Spirin V."/>
            <person name="Szebenyi C."/>
            <person name="Tomsovsky M."/>
            <person name="Tulloss R.E."/>
            <person name="Uehling J."/>
            <person name="Grigoriev I.V."/>
            <person name="Vagvolgyi C."/>
            <person name="Papp T."/>
            <person name="Martin F.M."/>
            <person name="Miettinen O."/>
            <person name="Hibbett D.S."/>
            <person name="Nagy L.G."/>
        </authorList>
    </citation>
    <scope>NUCLEOTIDE SEQUENCE [LARGE SCALE GENOMIC DNA]</scope>
    <source>
        <strain evidence="2 3">CBS 309.79</strain>
    </source>
</reference>
<dbReference type="SUPFAM" id="SSF51695">
    <property type="entry name" value="PLC-like phosphodiesterases"/>
    <property type="match status" value="1"/>
</dbReference>
<dbReference type="SMART" id="SM00148">
    <property type="entry name" value="PLCXc"/>
    <property type="match status" value="1"/>
</dbReference>
<evidence type="ECO:0000313" key="2">
    <source>
        <dbReference type="EMBL" id="TFL07761.1"/>
    </source>
</evidence>
<dbReference type="EMBL" id="ML178814">
    <property type="protein sequence ID" value="TFL07761.1"/>
    <property type="molecule type" value="Genomic_DNA"/>
</dbReference>
<protein>
    <submittedName>
        <fullName evidence="2">PLC-like phosphodiesterase</fullName>
    </submittedName>
</protein>
<dbReference type="AlphaFoldDB" id="A0A5C3R434"/>
<name>A0A5C3R434_9AGAR</name>
<dbReference type="PANTHER" id="PTHR13593:SF148">
    <property type="entry name" value="PHOSPHATIDYLINOSITOL-SPECIFIC PHOSPHOLIPASE C X DOMAIN-CONTAINING PROTEIN"/>
    <property type="match status" value="1"/>
</dbReference>
<dbReference type="InterPro" id="IPR051057">
    <property type="entry name" value="PI-PLC_domain"/>
</dbReference>
<dbReference type="GO" id="GO:0006629">
    <property type="term" value="P:lipid metabolic process"/>
    <property type="evidence" value="ECO:0007669"/>
    <property type="project" value="InterPro"/>
</dbReference>
<dbReference type="PROSITE" id="PS50007">
    <property type="entry name" value="PIPLC_X_DOMAIN"/>
    <property type="match status" value="1"/>
</dbReference>
<keyword evidence="3" id="KW-1185">Reference proteome</keyword>
<dbReference type="Pfam" id="PF00388">
    <property type="entry name" value="PI-PLC-X"/>
    <property type="match status" value="1"/>
</dbReference>
<gene>
    <name evidence="2" type="ORF">BDV98DRAFT_558429</name>
</gene>
<dbReference type="STRING" id="1884261.A0A5C3R434"/>
<dbReference type="InterPro" id="IPR000909">
    <property type="entry name" value="PLipase_C_PInositol-sp_X_dom"/>
</dbReference>
<feature type="domain" description="Phosphatidylinositol-specific phospholipase C X" evidence="1">
    <location>
        <begin position="115"/>
        <end position="262"/>
    </location>
</feature>
<dbReference type="PANTHER" id="PTHR13593">
    <property type="match status" value="1"/>
</dbReference>